<organism evidence="7 8">
    <name type="scientific">Astyanax mexicanus</name>
    <name type="common">Blind cave fish</name>
    <name type="synonym">Astyanax fasciatus mexicanus</name>
    <dbReference type="NCBI Taxonomy" id="7994"/>
    <lineage>
        <taxon>Eukaryota</taxon>
        <taxon>Metazoa</taxon>
        <taxon>Chordata</taxon>
        <taxon>Craniata</taxon>
        <taxon>Vertebrata</taxon>
        <taxon>Euteleostomi</taxon>
        <taxon>Actinopterygii</taxon>
        <taxon>Neopterygii</taxon>
        <taxon>Teleostei</taxon>
        <taxon>Ostariophysi</taxon>
        <taxon>Characiformes</taxon>
        <taxon>Characoidei</taxon>
        <taxon>Acestrorhamphidae</taxon>
        <taxon>Acestrorhamphinae</taxon>
        <taxon>Astyanax</taxon>
    </lineage>
</organism>
<reference evidence="7" key="4">
    <citation type="submission" date="2025-09" db="UniProtKB">
        <authorList>
            <consortium name="Ensembl"/>
        </authorList>
    </citation>
    <scope>IDENTIFICATION</scope>
</reference>
<dbReference type="Bgee" id="ENSAMXG00000042992">
    <property type="expression patterns" value="Expressed in heart and 6 other cell types or tissues"/>
</dbReference>
<dbReference type="InParanoid" id="A0A3B1JL84"/>
<evidence type="ECO:0000256" key="1">
    <source>
        <dbReference type="ARBA" id="ARBA00001947"/>
    </source>
</evidence>
<dbReference type="GO" id="GO:0005737">
    <property type="term" value="C:cytoplasm"/>
    <property type="evidence" value="ECO:0007669"/>
    <property type="project" value="TreeGrafter"/>
</dbReference>
<keyword evidence="3" id="KW-0479">Metal-binding</keyword>
<dbReference type="GO" id="GO:0003723">
    <property type="term" value="F:RNA binding"/>
    <property type="evidence" value="ECO:0007669"/>
    <property type="project" value="TreeGrafter"/>
</dbReference>
<dbReference type="GO" id="GO:0016554">
    <property type="term" value="P:cytidine to uridine editing"/>
    <property type="evidence" value="ECO:0007669"/>
    <property type="project" value="TreeGrafter"/>
</dbReference>
<keyword evidence="8" id="KW-1185">Reference proteome</keyword>
<dbReference type="PANTHER" id="PTHR13857">
    <property type="entry name" value="MRNA EDITING ENZYME"/>
    <property type="match status" value="1"/>
</dbReference>
<dbReference type="Gene3D" id="3.40.140.10">
    <property type="entry name" value="Cytidine Deaminase, domain 2"/>
    <property type="match status" value="1"/>
</dbReference>
<evidence type="ECO:0000256" key="4">
    <source>
        <dbReference type="ARBA" id="ARBA00022801"/>
    </source>
</evidence>
<reference evidence="8" key="2">
    <citation type="journal article" date="2014" name="Nat. Commun.">
        <title>The cavefish genome reveals candidate genes for eye loss.</title>
        <authorList>
            <person name="McGaugh S.E."/>
            <person name="Gross J.B."/>
            <person name="Aken B."/>
            <person name="Blin M."/>
            <person name="Borowsky R."/>
            <person name="Chalopin D."/>
            <person name="Hinaux H."/>
            <person name="Jeffery W.R."/>
            <person name="Keene A."/>
            <person name="Ma L."/>
            <person name="Minx P."/>
            <person name="Murphy D."/>
            <person name="O'Quin K.E."/>
            <person name="Retaux S."/>
            <person name="Rohner N."/>
            <person name="Searle S.M."/>
            <person name="Stahl B.A."/>
            <person name="Tabin C."/>
            <person name="Volff J.N."/>
            <person name="Yoshizawa M."/>
            <person name="Warren W.C."/>
        </authorList>
    </citation>
    <scope>NUCLEOTIDE SEQUENCE [LARGE SCALE GENOMIC DNA]</scope>
    <source>
        <strain evidence="8">female</strain>
    </source>
</reference>
<dbReference type="InterPro" id="IPR016193">
    <property type="entry name" value="Cytidine_deaminase-like"/>
</dbReference>
<dbReference type="AlphaFoldDB" id="A0A3B1JL84"/>
<dbReference type="Pfam" id="PF18778">
    <property type="entry name" value="NAD1"/>
    <property type="match status" value="1"/>
</dbReference>
<dbReference type="InterPro" id="IPR002125">
    <property type="entry name" value="CMP_dCMP_dom"/>
</dbReference>
<dbReference type="Ensembl" id="ENSAMXT00000046337.1">
    <property type="protein sequence ID" value="ENSAMXP00000042079.1"/>
    <property type="gene ID" value="ENSAMXG00000042992.1"/>
</dbReference>
<dbReference type="PROSITE" id="PS51747">
    <property type="entry name" value="CYT_DCMP_DEAMINASES_2"/>
    <property type="match status" value="1"/>
</dbReference>
<feature type="domain" description="CMP/dCMP-type deaminase" evidence="6">
    <location>
        <begin position="96"/>
        <end position="191"/>
    </location>
</feature>
<evidence type="ECO:0000256" key="2">
    <source>
        <dbReference type="ARBA" id="ARBA00006576"/>
    </source>
</evidence>
<dbReference type="SUPFAM" id="SSF53927">
    <property type="entry name" value="Cytidine deaminase-like"/>
    <property type="match status" value="1"/>
</dbReference>
<evidence type="ECO:0000313" key="8">
    <source>
        <dbReference type="Proteomes" id="UP000018467"/>
    </source>
</evidence>
<dbReference type="PANTHER" id="PTHR13857:SF47">
    <property type="entry name" value="APOLIPOPROTEIN B MRNA EDITING ENZYME, CATALYTIC POLYPEPTIDE-LIKE 2A"/>
    <property type="match status" value="1"/>
</dbReference>
<accession>A0A3B1JL84</accession>
<protein>
    <submittedName>
        <fullName evidence="7">Apolipoprotein B mRNA editing enzyme, catalytic polypeptide-like 2a</fullName>
    </submittedName>
</protein>
<feature type="compositionally biased region" description="Low complexity" evidence="5">
    <location>
        <begin position="38"/>
        <end position="54"/>
    </location>
</feature>
<reference evidence="8" key="1">
    <citation type="submission" date="2013-03" db="EMBL/GenBank/DDBJ databases">
        <authorList>
            <person name="Jeffery W."/>
            <person name="Warren W."/>
            <person name="Wilson R.K."/>
        </authorList>
    </citation>
    <scope>NUCLEOTIDE SEQUENCE</scope>
    <source>
        <strain evidence="8">female</strain>
    </source>
</reference>
<evidence type="ECO:0000259" key="6">
    <source>
        <dbReference type="PROSITE" id="PS51747"/>
    </source>
</evidence>
<evidence type="ECO:0000313" key="7">
    <source>
        <dbReference type="Ensembl" id="ENSAMXP00000042079.1"/>
    </source>
</evidence>
<keyword evidence="4" id="KW-0378">Hydrolase</keyword>
<proteinExistence type="inferred from homology"/>
<feature type="compositionally biased region" description="Basic and acidic residues" evidence="5">
    <location>
        <begin position="20"/>
        <end position="34"/>
    </location>
</feature>
<evidence type="ECO:0000256" key="5">
    <source>
        <dbReference type="SAM" id="MobiDB-lite"/>
    </source>
</evidence>
<dbReference type="GO" id="GO:0005634">
    <property type="term" value="C:nucleus"/>
    <property type="evidence" value="ECO:0007669"/>
    <property type="project" value="TreeGrafter"/>
</dbReference>
<sequence>MAEKGNGGVSSRLAARRKEKAGEKKEEKKEEDGGKVNGNGKNVANGDAAVANGAPGEPGLEKPEPMELPPFETITGDRMDPFSFRFQFKNVEYCSGRNKTLLCYLVDQSSGADGLLRGFLEDEHAGLHAELAFFQLILPQYDPSVNYTVTWYVSSSPCAHCCSKLLEILQERKTLRLNIFSARLLEAEEEEGQEDTRAGMKALAGAGCKLRVMKPLDFSYSWDTFVEHEDERFTPWEDCQENYEYHHEKLAQILE</sequence>
<dbReference type="CDD" id="cd01283">
    <property type="entry name" value="cytidine_deaminase"/>
    <property type="match status" value="1"/>
</dbReference>
<comment type="similarity">
    <text evidence="2">Belongs to the cytidine and deoxycytidylate deaminase family.</text>
</comment>
<dbReference type="STRING" id="7994.ENSAMXP00000042079"/>
<feature type="region of interest" description="Disordered" evidence="5">
    <location>
        <begin position="1"/>
        <end position="67"/>
    </location>
</feature>
<dbReference type="Proteomes" id="UP000018467">
    <property type="component" value="Unassembled WGS sequence"/>
</dbReference>
<dbReference type="InterPro" id="IPR050610">
    <property type="entry name" value="APOBEC_Cyt_Deaminase"/>
</dbReference>
<dbReference type="GO" id="GO:0004126">
    <property type="term" value="F:cytidine deaminase activity"/>
    <property type="evidence" value="ECO:0007669"/>
    <property type="project" value="TreeGrafter"/>
</dbReference>
<dbReference type="GO" id="GO:0046872">
    <property type="term" value="F:metal ion binding"/>
    <property type="evidence" value="ECO:0007669"/>
    <property type="project" value="UniProtKB-KW"/>
</dbReference>
<evidence type="ECO:0000256" key="3">
    <source>
        <dbReference type="ARBA" id="ARBA00022723"/>
    </source>
</evidence>
<dbReference type="GeneTree" id="ENSGT00940000156616"/>
<reference evidence="7" key="3">
    <citation type="submission" date="2025-08" db="UniProtKB">
        <authorList>
            <consortium name="Ensembl"/>
        </authorList>
    </citation>
    <scope>IDENTIFICATION</scope>
</reference>
<comment type="cofactor">
    <cofactor evidence="1">
        <name>Zn(2+)</name>
        <dbReference type="ChEBI" id="CHEBI:29105"/>
    </cofactor>
</comment>
<name>A0A3B1JL84_ASTMX</name>